<dbReference type="STRING" id="8090.ENSORLP00000029966"/>
<name>A0A3B3HDT7_ORYLA</name>
<evidence type="ECO:0000259" key="9">
    <source>
        <dbReference type="SMART" id="SM01193"/>
    </source>
</evidence>
<evidence type="ECO:0000256" key="1">
    <source>
        <dbReference type="ARBA" id="ARBA00005031"/>
    </source>
</evidence>
<dbReference type="GO" id="GO:0000015">
    <property type="term" value="C:phosphopyruvate hydratase complex"/>
    <property type="evidence" value="ECO:0000318"/>
    <property type="project" value="GO_Central"/>
</dbReference>
<feature type="region of interest" description="Disordered" evidence="7">
    <location>
        <begin position="177"/>
        <end position="209"/>
    </location>
</feature>
<evidence type="ECO:0000256" key="4">
    <source>
        <dbReference type="ARBA" id="ARBA00023152"/>
    </source>
</evidence>
<dbReference type="SUPFAM" id="SSF54826">
    <property type="entry name" value="Enolase N-terminal domain-like"/>
    <property type="match status" value="1"/>
</dbReference>
<dbReference type="InterPro" id="IPR036849">
    <property type="entry name" value="Enolase-like_C_sf"/>
</dbReference>
<dbReference type="UniPathway" id="UPA00109">
    <property type="reaction ID" value="UER00187"/>
</dbReference>
<sequence length="593" mass="65211">MSHRGSSSSLRAEEERDLEELRGAAAEFYRQSGVPQELEAALDELFRRQPRDLHGFLADYFDKRSAPPRISRLKGREVYNAKGQLCIEAEVFCVVRNTEKSISSAAVSCCLDPERTSSDTDDEEERTEHVRTAAQCINGPLSNMLKDRNPCDQSEVDKMLSHFFMTRCLEEMEVKKKVHSPRMDEESSPLPPPTQDKDKKIRDKGKKNNIVETPAEPLEPVLHGSTAIGSVSLAVAKAGAELQQIPLYHHIAALKSCQDQDRFHIPVSLVTLICCGRTSPGKLNLLEEVILVPKPGQGVKQIVTTTLKLQKEMMRIMMTMKAGAVQAIECDRGAPAVSFERPEQPLDLITEACSNLQLQLGTDAHLALNCAAHKLLDHVRRGKHSQGYMASAAGCGLTDRMLTEQQKSSRCFSQSKGKYEVAAGVLKSPDELVDLYQTLLHKHPAVVTLIDPFRGEDKEQWQKLSNAVGNKCSLLSEVTNVSQLPAGGKRHILKLVNETTISDLIRIASHPGSVMLGVTESEPCSDASLSDLAVGLGLDYIKLGGLHGAERMTKYNRLISLEEELAQRGILANKDKHSPPFPGAVLHSGDTPV</sequence>
<dbReference type="Proteomes" id="UP000001038">
    <property type="component" value="Chromosome 15"/>
</dbReference>
<dbReference type="GeneTree" id="ENSGT00950000182805"/>
<dbReference type="InParanoid" id="A0A3B3HDT7"/>
<protein>
    <recommendedName>
        <fullName evidence="3">phosphopyruvate hydratase</fullName>
        <ecNumber evidence="3">4.2.1.11</ecNumber>
    </recommendedName>
    <alternativeName>
        <fullName evidence="6">2-phospho-D-glycerate hydro-lyase</fullName>
    </alternativeName>
</protein>
<dbReference type="CTD" id="387712"/>
<keyword evidence="4" id="KW-0324">Glycolysis</keyword>
<gene>
    <name evidence="10" type="primary">ENO4</name>
    <name evidence="10" type="synonym">eno4</name>
</gene>
<reference evidence="10" key="2">
    <citation type="submission" date="2025-08" db="UniProtKB">
        <authorList>
            <consortium name="Ensembl"/>
        </authorList>
    </citation>
    <scope>IDENTIFICATION</scope>
    <source>
        <strain evidence="10">Hd-rR</strain>
    </source>
</reference>
<keyword evidence="11" id="KW-1185">Reference proteome</keyword>
<accession>A0A3B3HDT7</accession>
<dbReference type="FunCoup" id="A0A3B3HDT7">
    <property type="interactions" value="816"/>
</dbReference>
<dbReference type="SMART" id="SM01192">
    <property type="entry name" value="Enolase_C"/>
    <property type="match status" value="1"/>
</dbReference>
<dbReference type="EC" id="4.2.1.11" evidence="3"/>
<dbReference type="SUPFAM" id="SSF51604">
    <property type="entry name" value="Enolase C-terminal domain-like"/>
    <property type="match status" value="1"/>
</dbReference>
<dbReference type="Gene3D" id="3.20.20.120">
    <property type="entry name" value="Enolase-like C-terminal domain"/>
    <property type="match status" value="1"/>
</dbReference>
<dbReference type="InterPro" id="IPR029017">
    <property type="entry name" value="Enolase-like_N"/>
</dbReference>
<feature type="domain" description="Enolase N-terminal" evidence="9">
    <location>
        <begin position="70"/>
        <end position="251"/>
    </location>
</feature>
<dbReference type="GO" id="GO:0004634">
    <property type="term" value="F:phosphopyruvate hydratase activity"/>
    <property type="evidence" value="ECO:0000318"/>
    <property type="project" value="GO_Central"/>
</dbReference>
<dbReference type="AlphaFoldDB" id="A0A3B3HDT7"/>
<comment type="similarity">
    <text evidence="2">Belongs to the enolase family.</text>
</comment>
<evidence type="ECO:0000256" key="5">
    <source>
        <dbReference type="ARBA" id="ARBA00023239"/>
    </source>
</evidence>
<dbReference type="PANTHER" id="PTHR11902">
    <property type="entry name" value="ENOLASE"/>
    <property type="match status" value="1"/>
</dbReference>
<dbReference type="Gene3D" id="3.30.390.10">
    <property type="entry name" value="Enolase-like, N-terminal domain"/>
    <property type="match status" value="1"/>
</dbReference>
<evidence type="ECO:0000256" key="3">
    <source>
        <dbReference type="ARBA" id="ARBA00012058"/>
    </source>
</evidence>
<dbReference type="InterPro" id="IPR020810">
    <property type="entry name" value="Enolase_C"/>
</dbReference>
<dbReference type="GO" id="GO:0000287">
    <property type="term" value="F:magnesium ion binding"/>
    <property type="evidence" value="ECO:0007669"/>
    <property type="project" value="InterPro"/>
</dbReference>
<dbReference type="SMART" id="SM01193">
    <property type="entry name" value="Enolase_N"/>
    <property type="match status" value="1"/>
</dbReference>
<dbReference type="Ensembl" id="ENSORLT00000038443.1">
    <property type="protein sequence ID" value="ENSORLP00000029966.1"/>
    <property type="gene ID" value="ENSORLG00000028334.1"/>
</dbReference>
<dbReference type="Bgee" id="ENSORLG00000028334">
    <property type="expression patterns" value="Expressed in testis and 4 other cell types or tissues"/>
</dbReference>
<reference evidence="10" key="3">
    <citation type="submission" date="2025-09" db="UniProtKB">
        <authorList>
            <consortium name="Ensembl"/>
        </authorList>
    </citation>
    <scope>IDENTIFICATION</scope>
    <source>
        <strain evidence="10">Hd-rR</strain>
    </source>
</reference>
<evidence type="ECO:0000259" key="8">
    <source>
        <dbReference type="SMART" id="SM01192"/>
    </source>
</evidence>
<keyword evidence="5" id="KW-0456">Lyase</keyword>
<comment type="pathway">
    <text evidence="1">Carbohydrate degradation; glycolysis; pyruvate from D-glyceraldehyde 3-phosphate: step 4/5.</text>
</comment>
<evidence type="ECO:0000256" key="7">
    <source>
        <dbReference type="SAM" id="MobiDB-lite"/>
    </source>
</evidence>
<proteinExistence type="inferred from homology"/>
<dbReference type="GO" id="GO:0006096">
    <property type="term" value="P:glycolytic process"/>
    <property type="evidence" value="ECO:0000318"/>
    <property type="project" value="GO_Central"/>
</dbReference>
<organism evidence="10 11">
    <name type="scientific">Oryzias latipes</name>
    <name type="common">Japanese rice fish</name>
    <name type="synonym">Japanese killifish</name>
    <dbReference type="NCBI Taxonomy" id="8090"/>
    <lineage>
        <taxon>Eukaryota</taxon>
        <taxon>Metazoa</taxon>
        <taxon>Chordata</taxon>
        <taxon>Craniata</taxon>
        <taxon>Vertebrata</taxon>
        <taxon>Euteleostomi</taxon>
        <taxon>Actinopterygii</taxon>
        <taxon>Neopterygii</taxon>
        <taxon>Teleostei</taxon>
        <taxon>Neoteleostei</taxon>
        <taxon>Acanthomorphata</taxon>
        <taxon>Ovalentaria</taxon>
        <taxon>Atherinomorphae</taxon>
        <taxon>Beloniformes</taxon>
        <taxon>Adrianichthyidae</taxon>
        <taxon>Oryziinae</taxon>
        <taxon>Oryzias</taxon>
    </lineage>
</organism>
<dbReference type="InterPro" id="IPR020811">
    <property type="entry name" value="Enolase_N"/>
</dbReference>
<dbReference type="Pfam" id="PF00113">
    <property type="entry name" value="Enolase_C"/>
    <property type="match status" value="1"/>
</dbReference>
<evidence type="ECO:0000256" key="2">
    <source>
        <dbReference type="ARBA" id="ARBA00009604"/>
    </source>
</evidence>
<feature type="domain" description="Enolase C-terminal TIM barrel" evidence="8">
    <location>
        <begin position="262"/>
        <end position="579"/>
    </location>
</feature>
<evidence type="ECO:0000256" key="6">
    <source>
        <dbReference type="ARBA" id="ARBA00031125"/>
    </source>
</evidence>
<reference evidence="10 11" key="1">
    <citation type="journal article" date="2007" name="Nature">
        <title>The medaka draft genome and insights into vertebrate genome evolution.</title>
        <authorList>
            <person name="Kasahara M."/>
            <person name="Naruse K."/>
            <person name="Sasaki S."/>
            <person name="Nakatani Y."/>
            <person name="Qu W."/>
            <person name="Ahsan B."/>
            <person name="Yamada T."/>
            <person name="Nagayasu Y."/>
            <person name="Doi K."/>
            <person name="Kasai Y."/>
            <person name="Jindo T."/>
            <person name="Kobayashi D."/>
            <person name="Shimada A."/>
            <person name="Toyoda A."/>
            <person name="Kuroki Y."/>
            <person name="Fujiyama A."/>
            <person name="Sasaki T."/>
            <person name="Shimizu A."/>
            <person name="Asakawa S."/>
            <person name="Shimizu N."/>
            <person name="Hashimoto S."/>
            <person name="Yang J."/>
            <person name="Lee Y."/>
            <person name="Matsushima K."/>
            <person name="Sugano S."/>
            <person name="Sakaizumi M."/>
            <person name="Narita T."/>
            <person name="Ohishi K."/>
            <person name="Haga S."/>
            <person name="Ohta F."/>
            <person name="Nomoto H."/>
            <person name="Nogata K."/>
            <person name="Morishita T."/>
            <person name="Endo T."/>
            <person name="Shin-I T."/>
            <person name="Takeda H."/>
            <person name="Morishita S."/>
            <person name="Kohara Y."/>
        </authorList>
    </citation>
    <scope>NUCLEOTIDE SEQUENCE [LARGE SCALE GENOMIC DNA]</scope>
    <source>
        <strain evidence="10 11">Hd-rR</strain>
    </source>
</reference>
<dbReference type="InterPro" id="IPR000941">
    <property type="entry name" value="Enolase"/>
</dbReference>
<evidence type="ECO:0000313" key="11">
    <source>
        <dbReference type="Proteomes" id="UP000001038"/>
    </source>
</evidence>
<dbReference type="RefSeq" id="XP_023819465.1">
    <property type="nucleotide sequence ID" value="XM_023963697.1"/>
</dbReference>
<feature type="region of interest" description="Disordered" evidence="7">
    <location>
        <begin position="572"/>
        <end position="593"/>
    </location>
</feature>
<dbReference type="PANTHER" id="PTHR11902:SF30">
    <property type="entry name" value="ENOLASE 4"/>
    <property type="match status" value="1"/>
</dbReference>
<dbReference type="GeneID" id="101173085"/>
<evidence type="ECO:0000313" key="10">
    <source>
        <dbReference type="Ensembl" id="ENSORLP00000029966.1"/>
    </source>
</evidence>